<dbReference type="AlphaFoldDB" id="A0A0D9VE06"/>
<organism evidence="1 2">
    <name type="scientific">Leersia perrieri</name>
    <dbReference type="NCBI Taxonomy" id="77586"/>
    <lineage>
        <taxon>Eukaryota</taxon>
        <taxon>Viridiplantae</taxon>
        <taxon>Streptophyta</taxon>
        <taxon>Embryophyta</taxon>
        <taxon>Tracheophyta</taxon>
        <taxon>Spermatophyta</taxon>
        <taxon>Magnoliopsida</taxon>
        <taxon>Liliopsida</taxon>
        <taxon>Poales</taxon>
        <taxon>Poaceae</taxon>
        <taxon>BOP clade</taxon>
        <taxon>Oryzoideae</taxon>
        <taxon>Oryzeae</taxon>
        <taxon>Oryzinae</taxon>
        <taxon>Leersia</taxon>
    </lineage>
</organism>
<name>A0A0D9VE06_9ORYZ</name>
<reference evidence="2" key="2">
    <citation type="submission" date="2013-12" db="EMBL/GenBank/DDBJ databases">
        <authorList>
            <person name="Yu Y."/>
            <person name="Lee S."/>
            <person name="de Baynast K."/>
            <person name="Wissotski M."/>
            <person name="Liu L."/>
            <person name="Talag J."/>
            <person name="Goicoechea J."/>
            <person name="Angelova A."/>
            <person name="Jetty R."/>
            <person name="Kudrna D."/>
            <person name="Golser W."/>
            <person name="Rivera L."/>
            <person name="Zhang J."/>
            <person name="Wing R."/>
        </authorList>
    </citation>
    <scope>NUCLEOTIDE SEQUENCE</scope>
</reference>
<accession>A0A0D9VE06</accession>
<sequence length="116" mass="13318">MMMGCECDKTHGEKRPIPHFLQLVEEPKKKKMKTEEELVLAYPPRMDGKKTKRLGKEEVERLLSYTVKKPTTFSDKEVMLQAMEAMTALAISKGYVDVEAEVTDDEDDMDDDDMLS</sequence>
<proteinExistence type="predicted"/>
<keyword evidence="2" id="KW-1185">Reference proteome</keyword>
<dbReference type="EnsemblPlants" id="LPERR02G08170.1">
    <property type="protein sequence ID" value="LPERR02G08170.1"/>
    <property type="gene ID" value="LPERR02G08170"/>
</dbReference>
<evidence type="ECO:0000313" key="2">
    <source>
        <dbReference type="Proteomes" id="UP000032180"/>
    </source>
</evidence>
<dbReference type="Proteomes" id="UP000032180">
    <property type="component" value="Chromosome 2"/>
</dbReference>
<reference evidence="1 2" key="1">
    <citation type="submission" date="2012-08" db="EMBL/GenBank/DDBJ databases">
        <title>Oryza genome evolution.</title>
        <authorList>
            <person name="Wing R.A."/>
        </authorList>
    </citation>
    <scope>NUCLEOTIDE SEQUENCE</scope>
</reference>
<reference evidence="1" key="3">
    <citation type="submission" date="2015-04" db="UniProtKB">
        <authorList>
            <consortium name="EnsemblPlants"/>
        </authorList>
    </citation>
    <scope>IDENTIFICATION</scope>
</reference>
<dbReference type="HOGENOM" id="CLU_152203_0_0_1"/>
<evidence type="ECO:0000313" key="1">
    <source>
        <dbReference type="EnsemblPlants" id="LPERR02G08170.1"/>
    </source>
</evidence>
<protein>
    <submittedName>
        <fullName evidence="1">Uncharacterized protein</fullName>
    </submittedName>
</protein>
<dbReference type="Gramene" id="LPERR02G08170.1">
    <property type="protein sequence ID" value="LPERR02G08170.1"/>
    <property type="gene ID" value="LPERR02G08170"/>
</dbReference>